<name>A0AAF3FNQ4_9BILA</name>
<organism evidence="8 9">
    <name type="scientific">Mesorhabditis belari</name>
    <dbReference type="NCBI Taxonomy" id="2138241"/>
    <lineage>
        <taxon>Eukaryota</taxon>
        <taxon>Metazoa</taxon>
        <taxon>Ecdysozoa</taxon>
        <taxon>Nematoda</taxon>
        <taxon>Chromadorea</taxon>
        <taxon>Rhabditida</taxon>
        <taxon>Rhabditina</taxon>
        <taxon>Rhabditomorpha</taxon>
        <taxon>Rhabditoidea</taxon>
        <taxon>Rhabditidae</taxon>
        <taxon>Mesorhabditinae</taxon>
        <taxon>Mesorhabditis</taxon>
    </lineage>
</organism>
<dbReference type="SUPFAM" id="SSF55770">
    <property type="entry name" value="Profilin (actin-binding protein)"/>
    <property type="match status" value="1"/>
</dbReference>
<dbReference type="GO" id="GO:0005938">
    <property type="term" value="C:cell cortex"/>
    <property type="evidence" value="ECO:0007669"/>
    <property type="project" value="TreeGrafter"/>
</dbReference>
<dbReference type="CDD" id="cd00148">
    <property type="entry name" value="PROF"/>
    <property type="match status" value="1"/>
</dbReference>
<keyword evidence="8" id="KW-1185">Reference proteome</keyword>
<dbReference type="InterPro" id="IPR005455">
    <property type="entry name" value="PFN_euk"/>
</dbReference>
<dbReference type="AlphaFoldDB" id="A0AAF3FNQ4"/>
<comment type="subcellular location">
    <subcellularLocation>
        <location evidence="1">Cytoplasm</location>
        <location evidence="1">Cytoskeleton</location>
    </subcellularLocation>
</comment>
<evidence type="ECO:0000256" key="4">
    <source>
        <dbReference type="ARBA" id="ARBA00022490"/>
    </source>
</evidence>
<keyword evidence="5 7" id="KW-0009">Actin-binding</keyword>
<dbReference type="InterPro" id="IPR036140">
    <property type="entry name" value="PFN_sf"/>
</dbReference>
<evidence type="ECO:0000256" key="7">
    <source>
        <dbReference type="RuleBase" id="RU003909"/>
    </source>
</evidence>
<dbReference type="FunFam" id="3.30.450.30:FF:000030">
    <property type="entry name" value="Profilin"/>
    <property type="match status" value="1"/>
</dbReference>
<reference evidence="9" key="1">
    <citation type="submission" date="2024-02" db="UniProtKB">
        <authorList>
            <consortium name="WormBaseParasite"/>
        </authorList>
    </citation>
    <scope>IDENTIFICATION</scope>
</reference>
<dbReference type="Pfam" id="PF00235">
    <property type="entry name" value="Profilin"/>
    <property type="match status" value="1"/>
</dbReference>
<protein>
    <recommendedName>
        <fullName evidence="7">Profilin</fullName>
    </recommendedName>
</protein>
<dbReference type="GO" id="GO:0003785">
    <property type="term" value="F:actin monomer binding"/>
    <property type="evidence" value="ECO:0007669"/>
    <property type="project" value="TreeGrafter"/>
</dbReference>
<evidence type="ECO:0000256" key="6">
    <source>
        <dbReference type="ARBA" id="ARBA00023212"/>
    </source>
</evidence>
<accession>A0AAF3FNQ4</accession>
<evidence type="ECO:0000256" key="5">
    <source>
        <dbReference type="ARBA" id="ARBA00023203"/>
    </source>
</evidence>
<evidence type="ECO:0000313" key="9">
    <source>
        <dbReference type="WBParaSite" id="MBELARI_LOCUS7312"/>
    </source>
</evidence>
<evidence type="ECO:0000256" key="2">
    <source>
        <dbReference type="ARBA" id="ARBA00010058"/>
    </source>
</evidence>
<evidence type="ECO:0000313" key="8">
    <source>
        <dbReference type="Proteomes" id="UP000887575"/>
    </source>
</evidence>
<dbReference type="WBParaSite" id="MBELARI_LOCUS7312">
    <property type="protein sequence ID" value="MBELARI_LOCUS7312"/>
    <property type="gene ID" value="MBELARI_LOCUS7312"/>
</dbReference>
<dbReference type="PANTHER" id="PTHR11604:SF0">
    <property type="entry name" value="PROFILIN"/>
    <property type="match status" value="1"/>
</dbReference>
<comment type="similarity">
    <text evidence="2 7">Belongs to the profilin family.</text>
</comment>
<dbReference type="SMART" id="SM00392">
    <property type="entry name" value="PROF"/>
    <property type="match status" value="1"/>
</dbReference>
<dbReference type="PRINTS" id="PR00392">
    <property type="entry name" value="PROFILIN"/>
</dbReference>
<comment type="subunit">
    <text evidence="3">Occurs in many kinds of cells as a complex with monomeric actin in a 1:1 ratio.</text>
</comment>
<dbReference type="InterPro" id="IPR048278">
    <property type="entry name" value="PFN"/>
</dbReference>
<dbReference type="PANTHER" id="PTHR11604">
    <property type="entry name" value="PROFILIN"/>
    <property type="match status" value="1"/>
</dbReference>
<evidence type="ECO:0000256" key="1">
    <source>
        <dbReference type="ARBA" id="ARBA00004245"/>
    </source>
</evidence>
<sequence length="126" mass="13552">MSWAEYVNTSLVGTGAVSKAAICGFDGSVWGKSDNFQITGEEAAAAARGFSNPDALLGTGLKFEGQKFFILQVDDERIIGKKGTNGFFVYKTKQAVIISIYEDGVQPEACSQTTGKLADYLKSMNY</sequence>
<keyword evidence="6" id="KW-0206">Cytoskeleton</keyword>
<keyword evidence="4" id="KW-0963">Cytoplasm</keyword>
<proteinExistence type="inferred from homology"/>
<dbReference type="Proteomes" id="UP000887575">
    <property type="component" value="Unassembled WGS sequence"/>
</dbReference>
<dbReference type="GO" id="GO:0005856">
    <property type="term" value="C:cytoskeleton"/>
    <property type="evidence" value="ECO:0007669"/>
    <property type="project" value="UniProtKB-SubCell"/>
</dbReference>
<dbReference type="PRINTS" id="PR01640">
    <property type="entry name" value="PROFILINPLNT"/>
</dbReference>
<evidence type="ECO:0000256" key="3">
    <source>
        <dbReference type="ARBA" id="ARBA00011583"/>
    </source>
</evidence>
<dbReference type="Gene3D" id="3.30.450.30">
    <property type="entry name" value="Dynein light chain 2a, cytoplasmic"/>
    <property type="match status" value="1"/>
</dbReference>